<proteinExistence type="predicted"/>
<dbReference type="PANTHER" id="PTHR43190">
    <property type="entry name" value="N-ACETYL-D-GLUCOSAMINE KINASE"/>
    <property type="match status" value="1"/>
</dbReference>
<organism evidence="2 3">
    <name type="scientific">Bremerella volcania</name>
    <dbReference type="NCBI Taxonomy" id="2527984"/>
    <lineage>
        <taxon>Bacteria</taxon>
        <taxon>Pseudomonadati</taxon>
        <taxon>Planctomycetota</taxon>
        <taxon>Planctomycetia</taxon>
        <taxon>Pirellulales</taxon>
        <taxon>Pirellulaceae</taxon>
        <taxon>Bremerella</taxon>
    </lineage>
</organism>
<dbReference type="RefSeq" id="WP_144973133.1">
    <property type="nucleotide sequence ID" value="NZ_CP036289.1"/>
</dbReference>
<sequence length="334" mass="34633">MLTPENLASSLPLGDRFNGELVLAVDSGGTKTSCTLARIGADRQWTILGTGGSSAGNPRAVGLEASVKAICQSVKSATAEAGLDSFPCHRAVFAVAGTLHEPIRRDLCRRLTEMELAEECFVVPDLIPLVVGCGSSISIGLIAGTGSVAIGRDSSGNYAVSGGWGPLLGDDGSGFAIGRAALRVTLSSLESGKKNSGLVQQVCVALGARSSQEIKTMIAGTSDLRELVASLAPIVLSVANHADPLCVAITKRAAADLAEIIQSLQARMKIPPDGMNIALSGGVLQADSPVTHQLAKELSTRGFQAKLDRIDDPVLPILNMLAQPELPRRLEILP</sequence>
<dbReference type="InterPro" id="IPR052519">
    <property type="entry name" value="Euk-type_GlcNAc_Kinase"/>
</dbReference>
<dbReference type="Gene3D" id="3.30.420.40">
    <property type="match status" value="2"/>
</dbReference>
<name>A0A518C8T0_9BACT</name>
<evidence type="ECO:0000313" key="3">
    <source>
        <dbReference type="Proteomes" id="UP000318626"/>
    </source>
</evidence>
<dbReference type="InterPro" id="IPR043129">
    <property type="entry name" value="ATPase_NBD"/>
</dbReference>
<evidence type="ECO:0000259" key="1">
    <source>
        <dbReference type="Pfam" id="PF01869"/>
    </source>
</evidence>
<dbReference type="Proteomes" id="UP000318626">
    <property type="component" value="Chromosome"/>
</dbReference>
<protein>
    <submittedName>
        <fullName evidence="2">BadF/BadG/BcrA/BcrD ATPase family protein</fullName>
    </submittedName>
</protein>
<dbReference type="SUPFAM" id="SSF53067">
    <property type="entry name" value="Actin-like ATPase domain"/>
    <property type="match status" value="2"/>
</dbReference>
<dbReference type="EMBL" id="CP036289">
    <property type="protein sequence ID" value="QDU75620.1"/>
    <property type="molecule type" value="Genomic_DNA"/>
</dbReference>
<reference evidence="3" key="1">
    <citation type="submission" date="2019-02" db="EMBL/GenBank/DDBJ databases">
        <title>Deep-cultivation of Planctomycetes and their phenomic and genomic characterization uncovers novel biology.</title>
        <authorList>
            <person name="Wiegand S."/>
            <person name="Jogler M."/>
            <person name="Boedeker C."/>
            <person name="Pinto D."/>
            <person name="Vollmers J."/>
            <person name="Rivas-Marin E."/>
            <person name="Kohn T."/>
            <person name="Peeters S.H."/>
            <person name="Heuer A."/>
            <person name="Rast P."/>
            <person name="Oberbeckmann S."/>
            <person name="Bunk B."/>
            <person name="Jeske O."/>
            <person name="Meyerdierks A."/>
            <person name="Storesund J.E."/>
            <person name="Kallscheuer N."/>
            <person name="Luecker S."/>
            <person name="Lage O.M."/>
            <person name="Pohl T."/>
            <person name="Merkel B.J."/>
            <person name="Hornburger P."/>
            <person name="Mueller R.-W."/>
            <person name="Bruemmer F."/>
            <person name="Labrenz M."/>
            <person name="Spormann A.M."/>
            <person name="Op den Camp H."/>
            <person name="Overmann J."/>
            <person name="Amann R."/>
            <person name="Jetten M.S.M."/>
            <person name="Mascher T."/>
            <person name="Medema M.H."/>
            <person name="Devos D.P."/>
            <person name="Kaster A.-K."/>
            <person name="Ovreas L."/>
            <person name="Rohde M."/>
            <person name="Galperin M.Y."/>
            <person name="Jogler C."/>
        </authorList>
    </citation>
    <scope>NUCLEOTIDE SEQUENCE [LARGE SCALE GENOMIC DNA]</scope>
    <source>
        <strain evidence="3">Pan97</strain>
    </source>
</reference>
<gene>
    <name evidence="2" type="ORF">Pan97_26540</name>
</gene>
<dbReference type="KEGG" id="bvo:Pan97_26540"/>
<accession>A0A518C8T0</accession>
<dbReference type="OrthoDB" id="9772633at2"/>
<dbReference type="CDD" id="cd24007">
    <property type="entry name" value="ASKHA_NBD_eukNAGK-like"/>
    <property type="match status" value="1"/>
</dbReference>
<dbReference type="PANTHER" id="PTHR43190:SF3">
    <property type="entry name" value="N-ACETYL-D-GLUCOSAMINE KINASE"/>
    <property type="match status" value="1"/>
</dbReference>
<keyword evidence="3" id="KW-1185">Reference proteome</keyword>
<dbReference type="AlphaFoldDB" id="A0A518C8T0"/>
<evidence type="ECO:0000313" key="2">
    <source>
        <dbReference type="EMBL" id="QDU75620.1"/>
    </source>
</evidence>
<feature type="domain" description="ATPase BadF/BadG/BcrA/BcrD type" evidence="1">
    <location>
        <begin position="25"/>
        <end position="307"/>
    </location>
</feature>
<dbReference type="InterPro" id="IPR002731">
    <property type="entry name" value="ATPase_BadF"/>
</dbReference>
<dbReference type="Pfam" id="PF01869">
    <property type="entry name" value="BcrAD_BadFG"/>
    <property type="match status" value="1"/>
</dbReference>